<evidence type="ECO:0000313" key="1">
    <source>
        <dbReference type="EMBL" id="QEL12247.1"/>
    </source>
</evidence>
<dbReference type="Proteomes" id="UP000322553">
    <property type="component" value="Chromosome"/>
</dbReference>
<dbReference type="KEGG" id="kuy:FY550_14615"/>
<reference evidence="1 2" key="1">
    <citation type="submission" date="2019-08" db="EMBL/GenBank/DDBJ databases">
        <title>Complete genome sequence of Kushneria sp. YCWA18, a halophilic phosphate-solubilizing bacterium isolated from Daqiao saltern in China.</title>
        <authorList>
            <person name="Du G.-X."/>
            <person name="Qu L.-Y."/>
        </authorList>
    </citation>
    <scope>NUCLEOTIDE SEQUENCE [LARGE SCALE GENOMIC DNA]</scope>
    <source>
        <strain evidence="1 2">YCWA18</strain>
    </source>
</reference>
<sequence>MSRFIDILALSIAILALVVSIYQSRQNNYFQRLEFYQNIGIKQSEIEIKNSDLVDVREQIESKLLGYREMACKDEQREMVGLWLKRFRRLYESTVSNGRLQKTKEGYKEIRDSVDVEKLLALNEQVESLRVSVTKILHSSKAFQRSLVPLGDYIRSACLYDK</sequence>
<name>A0A1S1NZH0_9GAMM</name>
<proteinExistence type="predicted"/>
<protein>
    <submittedName>
        <fullName evidence="1">Uncharacterized protein</fullName>
    </submittedName>
</protein>
<dbReference type="EMBL" id="CP043420">
    <property type="protein sequence ID" value="QEL12247.1"/>
    <property type="molecule type" value="Genomic_DNA"/>
</dbReference>
<keyword evidence="2" id="KW-1185">Reference proteome</keyword>
<gene>
    <name evidence="1" type="ORF">FY550_14615</name>
</gene>
<dbReference type="RefSeq" id="WP_070978055.1">
    <property type="nucleotide sequence ID" value="NZ_CP043420.1"/>
</dbReference>
<organism evidence="1 2">
    <name type="scientific">Kushneria phosphatilytica</name>
    <dbReference type="NCBI Taxonomy" id="657387"/>
    <lineage>
        <taxon>Bacteria</taxon>
        <taxon>Pseudomonadati</taxon>
        <taxon>Pseudomonadota</taxon>
        <taxon>Gammaproteobacteria</taxon>
        <taxon>Oceanospirillales</taxon>
        <taxon>Halomonadaceae</taxon>
        <taxon>Kushneria</taxon>
    </lineage>
</organism>
<dbReference type="AlphaFoldDB" id="A0A1S1NZH0"/>
<accession>A0A1S1NZH0</accession>
<evidence type="ECO:0000313" key="2">
    <source>
        <dbReference type="Proteomes" id="UP000322553"/>
    </source>
</evidence>